<gene>
    <name evidence="4" type="primary">LOC111362856</name>
</gene>
<organism evidence="3 4">
    <name type="scientific">Spodoptera litura</name>
    <name type="common">Asian cotton leafworm</name>
    <dbReference type="NCBI Taxonomy" id="69820"/>
    <lineage>
        <taxon>Eukaryota</taxon>
        <taxon>Metazoa</taxon>
        <taxon>Ecdysozoa</taxon>
        <taxon>Arthropoda</taxon>
        <taxon>Hexapoda</taxon>
        <taxon>Insecta</taxon>
        <taxon>Pterygota</taxon>
        <taxon>Neoptera</taxon>
        <taxon>Endopterygota</taxon>
        <taxon>Lepidoptera</taxon>
        <taxon>Glossata</taxon>
        <taxon>Ditrysia</taxon>
        <taxon>Noctuoidea</taxon>
        <taxon>Noctuidae</taxon>
        <taxon>Amphipyrinae</taxon>
        <taxon>Spodoptera</taxon>
    </lineage>
</organism>
<dbReference type="RefSeq" id="XP_022835375.1">
    <property type="nucleotide sequence ID" value="XM_022979607.1"/>
</dbReference>
<dbReference type="OrthoDB" id="6619981at2759"/>
<sequence>MKHQQVSVDYWAMLKSMLMYGVLTALGWLMLRLFNAVFSLPRRLRTQQENIQATLEEFQRRYPDLNVTEDDIKNAEKELEEWNKEMEEKLNNKEQEAGKTKCEIDGICEKCDEPIGIPQEGSEDKKTK</sequence>
<keyword evidence="2" id="KW-0472">Membrane</keyword>
<keyword evidence="3" id="KW-1185">Reference proteome</keyword>
<proteinExistence type="predicted"/>
<evidence type="ECO:0000313" key="4">
    <source>
        <dbReference type="RefSeq" id="XP_022835375.1"/>
    </source>
</evidence>
<feature type="transmembrane region" description="Helical" evidence="2">
    <location>
        <begin position="17"/>
        <end position="38"/>
    </location>
</feature>
<dbReference type="GeneID" id="111362856"/>
<reference evidence="4" key="1">
    <citation type="submission" date="2025-08" db="UniProtKB">
        <authorList>
            <consortium name="RefSeq"/>
        </authorList>
    </citation>
    <scope>IDENTIFICATION</scope>
    <source>
        <strain evidence="4">Ishihara</strain>
        <tissue evidence="4">Whole body</tissue>
    </source>
</reference>
<keyword evidence="1" id="KW-0175">Coiled coil</keyword>
<evidence type="ECO:0000313" key="3">
    <source>
        <dbReference type="Proteomes" id="UP000301870"/>
    </source>
</evidence>
<accession>A0A9J7IZL3</accession>
<dbReference type="AlphaFoldDB" id="A0A9J7IZL3"/>
<evidence type="ECO:0000256" key="1">
    <source>
        <dbReference type="SAM" id="Coils"/>
    </source>
</evidence>
<feature type="coiled-coil region" evidence="1">
    <location>
        <begin position="65"/>
        <end position="103"/>
    </location>
</feature>
<evidence type="ECO:0000256" key="2">
    <source>
        <dbReference type="SAM" id="Phobius"/>
    </source>
</evidence>
<dbReference type="KEGG" id="sliu:111362856"/>
<keyword evidence="2" id="KW-0812">Transmembrane</keyword>
<name>A0A9J7IZL3_SPOLT</name>
<keyword evidence="2" id="KW-1133">Transmembrane helix</keyword>
<protein>
    <submittedName>
        <fullName evidence="4">Uncharacterized protein LOC111362856</fullName>
    </submittedName>
</protein>
<dbReference type="Proteomes" id="UP000301870">
    <property type="component" value="Unplaced"/>
</dbReference>